<dbReference type="EMBL" id="CAJMWQ010000978">
    <property type="protein sequence ID" value="CAE6420629.1"/>
    <property type="molecule type" value="Genomic_DNA"/>
</dbReference>
<dbReference type="PROSITE" id="PS50082">
    <property type="entry name" value="WD_REPEATS_2"/>
    <property type="match status" value="2"/>
</dbReference>
<keyword evidence="1 3" id="KW-0853">WD repeat</keyword>
<dbReference type="SUPFAM" id="SSF50978">
    <property type="entry name" value="WD40 repeat-like"/>
    <property type="match status" value="1"/>
</dbReference>
<protein>
    <recommendedName>
        <fullName evidence="7">TIP41-like protein</fullName>
    </recommendedName>
</protein>
<dbReference type="InterPro" id="IPR015943">
    <property type="entry name" value="WD40/YVTN_repeat-like_dom_sf"/>
</dbReference>
<dbReference type="Gene3D" id="2.130.10.10">
    <property type="entry name" value="YVTN repeat-like/Quinoprotein amine dehydrogenase"/>
    <property type="match status" value="2"/>
</dbReference>
<evidence type="ECO:0000313" key="5">
    <source>
        <dbReference type="EMBL" id="CAE6420629.1"/>
    </source>
</evidence>
<dbReference type="PANTHER" id="PTHR22889:SF0">
    <property type="entry name" value="WD REPEAT-CONTAINING PROTEIN 89"/>
    <property type="match status" value="1"/>
</dbReference>
<comment type="caution">
    <text evidence="5">The sequence shown here is derived from an EMBL/GenBank/DDBJ whole genome shotgun (WGS) entry which is preliminary data.</text>
</comment>
<name>A0A8H2XB00_9AGAM</name>
<keyword evidence="2" id="KW-0677">Repeat</keyword>
<proteinExistence type="predicted"/>
<dbReference type="Proteomes" id="UP000663826">
    <property type="component" value="Unassembled WGS sequence"/>
</dbReference>
<gene>
    <name evidence="5" type="ORF">RDB_LOCUS48623</name>
</gene>
<dbReference type="InterPro" id="IPR039328">
    <property type="entry name" value="WDR89"/>
</dbReference>
<dbReference type="OrthoDB" id="2129662at2759"/>
<dbReference type="SMART" id="SM00320">
    <property type="entry name" value="WD40"/>
    <property type="match status" value="3"/>
</dbReference>
<dbReference type="Pfam" id="PF04176">
    <property type="entry name" value="TIP41"/>
    <property type="match status" value="1"/>
</dbReference>
<evidence type="ECO:0000256" key="3">
    <source>
        <dbReference type="PROSITE-ProRule" id="PRU00221"/>
    </source>
</evidence>
<organism evidence="5 6">
    <name type="scientific">Rhizoctonia solani</name>
    <dbReference type="NCBI Taxonomy" id="456999"/>
    <lineage>
        <taxon>Eukaryota</taxon>
        <taxon>Fungi</taxon>
        <taxon>Dikarya</taxon>
        <taxon>Basidiomycota</taxon>
        <taxon>Agaricomycotina</taxon>
        <taxon>Agaricomycetes</taxon>
        <taxon>Cantharellales</taxon>
        <taxon>Ceratobasidiaceae</taxon>
        <taxon>Rhizoctonia</taxon>
    </lineage>
</organism>
<evidence type="ECO:0000256" key="4">
    <source>
        <dbReference type="SAM" id="MobiDB-lite"/>
    </source>
</evidence>
<feature type="compositionally biased region" description="Pro residues" evidence="4">
    <location>
        <begin position="436"/>
        <end position="450"/>
    </location>
</feature>
<dbReference type="InterPro" id="IPR007303">
    <property type="entry name" value="TIP41-like"/>
</dbReference>
<evidence type="ECO:0000313" key="6">
    <source>
        <dbReference type="Proteomes" id="UP000663826"/>
    </source>
</evidence>
<sequence length="875" mass="95893">MDDDSSYVEMIDRYPGPDPAALYLSDSMMASPPPSRPTASTQAPSMPYVLHSACLNQSFAASFSSPQNNIMLFDKNTLAAIRTLSGHTDGITSLKSVDVLAGATRRGLISSGKDGRIRIWDERQGGAGAFTATGQNRPLSSFAVSPDGWTIAAGAELGVDPQAPVPSEAGKHCTYFCLSPTHIIKYLELDAPIIFWDVRNPTTPKWIHTSTHSDDITQLEFHPMLGNGGPGGLLLSSSADGLLAITSADEPNEDDAVLSVGNWNTSVARVGWTVRREEILANDPMNFKIWAASDMQTLSVWSEELGIEHDYGDLRRTKIPGSWESDYLINAQWFGYTHTVPWSTNALGLWCGNNKGDIGLISVQDTLSWRLDRVLAGGHTGVVRTCTWDPESQMLITGGEDARLNVWPTSTGDSPVTPHPVAASPVYSQHSNQGYYPPPPGSAEPRPPSVAPSMSTVQSPPMSAMSMSRGPDSPVAPGPAVDNCQILCLAVRWYLNSSKNRSYLETFGIPRMATGCNAAVAVPPHKRSDTETTSTIEISGWRLTSTSLPISNGAEIDACQAEVGINLPEMFFGNNSLVLEWFGPDSDVGTPPTRPDSEENVNDIGIEPDRQPLWRYEFRAQDALKCVHRGPSEPGDGCVKVGYSEAWLKSRTGPAAESPMPEMVEVKPYDWTYTPLYPGHTSLPNNMDNGGFVAANPENPQHAIPIAELQRPDPILFYAEIPLYEDELHDNGLSILTIRIRVMPGSLFILFRFTLRVDDVLFRNFDTRIYHSFVRNPPVVVRDIRGWETSYKTLRSLLPNPEDLSPLTDPQWIARMLASLPESSTMDKSSRRSTGWRGLGTRIEVLDLNKLNKMDGELSSGINALRLDENKFKPV</sequence>
<feature type="repeat" description="WD" evidence="3">
    <location>
        <begin position="84"/>
        <end position="121"/>
    </location>
</feature>
<feature type="repeat" description="WD" evidence="3">
    <location>
        <begin position="376"/>
        <end position="417"/>
    </location>
</feature>
<dbReference type="Pfam" id="PF00400">
    <property type="entry name" value="WD40"/>
    <property type="match status" value="2"/>
</dbReference>
<evidence type="ECO:0000256" key="1">
    <source>
        <dbReference type="ARBA" id="ARBA00022574"/>
    </source>
</evidence>
<evidence type="ECO:0000256" key="2">
    <source>
        <dbReference type="ARBA" id="ARBA00022737"/>
    </source>
</evidence>
<dbReference type="AlphaFoldDB" id="A0A8H2XB00"/>
<dbReference type="PANTHER" id="PTHR22889">
    <property type="entry name" value="WD REPEAT-CONTAINING PROTEIN 89"/>
    <property type="match status" value="1"/>
</dbReference>
<feature type="region of interest" description="Disordered" evidence="4">
    <location>
        <begin position="405"/>
        <end position="476"/>
    </location>
</feature>
<dbReference type="PROSITE" id="PS50294">
    <property type="entry name" value="WD_REPEATS_REGION"/>
    <property type="match status" value="1"/>
</dbReference>
<dbReference type="InterPro" id="IPR036322">
    <property type="entry name" value="WD40_repeat_dom_sf"/>
</dbReference>
<reference evidence="5" key="1">
    <citation type="submission" date="2021-01" db="EMBL/GenBank/DDBJ databases">
        <authorList>
            <person name="Kaushik A."/>
        </authorList>
    </citation>
    <scope>NUCLEOTIDE SEQUENCE</scope>
    <source>
        <strain evidence="5">AG1-1B</strain>
    </source>
</reference>
<feature type="compositionally biased region" description="Polar residues" evidence="4">
    <location>
        <begin position="452"/>
        <end position="461"/>
    </location>
</feature>
<feature type="region of interest" description="Disordered" evidence="4">
    <location>
        <begin position="586"/>
        <end position="605"/>
    </location>
</feature>
<accession>A0A8H2XB00</accession>
<evidence type="ECO:0008006" key="7">
    <source>
        <dbReference type="Google" id="ProtNLM"/>
    </source>
</evidence>
<dbReference type="InterPro" id="IPR001680">
    <property type="entry name" value="WD40_rpt"/>
</dbReference>